<evidence type="ECO:0000313" key="2">
    <source>
        <dbReference type="EMBL" id="KAG5290620.1"/>
    </source>
</evidence>
<dbReference type="AlphaFoldDB" id="A0A8H7YDZ0"/>
<name>A0A8H7YDZ0_AJECA</name>
<feature type="transmembrane region" description="Helical" evidence="1">
    <location>
        <begin position="32"/>
        <end position="54"/>
    </location>
</feature>
<evidence type="ECO:0000256" key="1">
    <source>
        <dbReference type="SAM" id="Phobius"/>
    </source>
</evidence>
<dbReference type="VEuPathDB" id="FungiDB:I7I52_07691"/>
<accession>A0A8H7YDZ0</accession>
<protein>
    <submittedName>
        <fullName evidence="2">Uncharacterized protein</fullName>
    </submittedName>
</protein>
<dbReference type="Proteomes" id="UP000670092">
    <property type="component" value="Unassembled WGS sequence"/>
</dbReference>
<sequence>MGHQVLENACKERLLLLRGPGSRQPTQQSVRYLLLWFVRIFLPTVIAGLMLAHVDDLTNPQGPGALVEKLIEKLYASRCLNIIDCVGTLILPHNLSRCKELFLRHDPSFPLRLLKKQGLNKTWLI</sequence>
<keyword evidence="1" id="KW-1133">Transmembrane helix</keyword>
<keyword evidence="1" id="KW-0472">Membrane</keyword>
<reference evidence="2 3" key="1">
    <citation type="submission" date="2021-01" db="EMBL/GenBank/DDBJ databases">
        <title>Chromosome-level genome assembly of a human fungal pathogen reveals clustering of transcriptionally co-regulated genes.</title>
        <authorList>
            <person name="Voorhies M."/>
            <person name="Cohen S."/>
            <person name="Shea T.P."/>
            <person name="Petrus S."/>
            <person name="Munoz J.F."/>
            <person name="Poplawski S."/>
            <person name="Goldman W.E."/>
            <person name="Michael T."/>
            <person name="Cuomo C.A."/>
            <person name="Sil A."/>
            <person name="Beyhan S."/>
        </authorList>
    </citation>
    <scope>NUCLEOTIDE SEQUENCE [LARGE SCALE GENOMIC DNA]</scope>
    <source>
        <strain evidence="2 3">G184AR</strain>
    </source>
</reference>
<dbReference type="EMBL" id="JAEVHI010000005">
    <property type="protein sequence ID" value="KAG5290620.1"/>
    <property type="molecule type" value="Genomic_DNA"/>
</dbReference>
<gene>
    <name evidence="2" type="ORF">I7I52_07691</name>
</gene>
<comment type="caution">
    <text evidence="2">The sequence shown here is derived from an EMBL/GenBank/DDBJ whole genome shotgun (WGS) entry which is preliminary data.</text>
</comment>
<proteinExistence type="predicted"/>
<organism evidence="2 3">
    <name type="scientific">Ajellomyces capsulatus</name>
    <name type="common">Darling's disease fungus</name>
    <name type="synonym">Histoplasma capsulatum</name>
    <dbReference type="NCBI Taxonomy" id="5037"/>
    <lineage>
        <taxon>Eukaryota</taxon>
        <taxon>Fungi</taxon>
        <taxon>Dikarya</taxon>
        <taxon>Ascomycota</taxon>
        <taxon>Pezizomycotina</taxon>
        <taxon>Eurotiomycetes</taxon>
        <taxon>Eurotiomycetidae</taxon>
        <taxon>Onygenales</taxon>
        <taxon>Ajellomycetaceae</taxon>
        <taxon>Histoplasma</taxon>
    </lineage>
</organism>
<keyword evidence="1" id="KW-0812">Transmembrane</keyword>
<evidence type="ECO:0000313" key="3">
    <source>
        <dbReference type="Proteomes" id="UP000670092"/>
    </source>
</evidence>